<proteinExistence type="predicted"/>
<dbReference type="Proteomes" id="UP001151699">
    <property type="component" value="Chromosome A"/>
</dbReference>
<sequence>MGKFATVGLKSNDICIRKDQPTAEVNYSLNRASEP</sequence>
<protein>
    <submittedName>
        <fullName evidence="1">Uncharacterized protein</fullName>
    </submittedName>
</protein>
<evidence type="ECO:0000313" key="1">
    <source>
        <dbReference type="EMBL" id="KAJ6645304.1"/>
    </source>
</evidence>
<comment type="caution">
    <text evidence="1">The sequence shown here is derived from an EMBL/GenBank/DDBJ whole genome shotgun (WGS) entry which is preliminary data.</text>
</comment>
<dbReference type="AlphaFoldDB" id="A0A9Q0N9T2"/>
<name>A0A9Q0N9T2_9DIPT</name>
<evidence type="ECO:0000313" key="2">
    <source>
        <dbReference type="Proteomes" id="UP001151699"/>
    </source>
</evidence>
<reference evidence="1" key="1">
    <citation type="submission" date="2022-07" db="EMBL/GenBank/DDBJ databases">
        <authorList>
            <person name="Trinca V."/>
            <person name="Uliana J.V.C."/>
            <person name="Torres T.T."/>
            <person name="Ward R.J."/>
            <person name="Monesi N."/>
        </authorList>
    </citation>
    <scope>NUCLEOTIDE SEQUENCE</scope>
    <source>
        <strain evidence="1">HSMRA1968</strain>
        <tissue evidence="1">Whole embryos</tissue>
    </source>
</reference>
<dbReference type="EMBL" id="WJQU01000001">
    <property type="protein sequence ID" value="KAJ6645304.1"/>
    <property type="molecule type" value="Genomic_DNA"/>
</dbReference>
<gene>
    <name evidence="1" type="ORF">Bhyg_00508</name>
</gene>
<keyword evidence="2" id="KW-1185">Reference proteome</keyword>
<accession>A0A9Q0N9T2</accession>
<organism evidence="1 2">
    <name type="scientific">Pseudolycoriella hygida</name>
    <dbReference type="NCBI Taxonomy" id="35572"/>
    <lineage>
        <taxon>Eukaryota</taxon>
        <taxon>Metazoa</taxon>
        <taxon>Ecdysozoa</taxon>
        <taxon>Arthropoda</taxon>
        <taxon>Hexapoda</taxon>
        <taxon>Insecta</taxon>
        <taxon>Pterygota</taxon>
        <taxon>Neoptera</taxon>
        <taxon>Endopterygota</taxon>
        <taxon>Diptera</taxon>
        <taxon>Nematocera</taxon>
        <taxon>Sciaroidea</taxon>
        <taxon>Sciaridae</taxon>
        <taxon>Pseudolycoriella</taxon>
    </lineage>
</organism>